<keyword evidence="1" id="KW-0812">Transmembrane</keyword>
<comment type="caution">
    <text evidence="2">The sequence shown here is derived from an EMBL/GenBank/DDBJ whole genome shotgun (WGS) entry which is preliminary data.</text>
</comment>
<dbReference type="OrthoDB" id="8440251at2"/>
<dbReference type="RefSeq" id="WP_051736095.1">
    <property type="nucleotide sequence ID" value="NZ_JMQI01000047.1"/>
</dbReference>
<evidence type="ECO:0000313" key="2">
    <source>
        <dbReference type="EMBL" id="KDN20062.1"/>
    </source>
</evidence>
<protein>
    <recommendedName>
        <fullName evidence="4">Pentapeptide repeat-containing protein</fullName>
    </recommendedName>
</protein>
<feature type="transmembrane region" description="Helical" evidence="1">
    <location>
        <begin position="49"/>
        <end position="72"/>
    </location>
</feature>
<dbReference type="EMBL" id="JMQI01000047">
    <property type="protein sequence ID" value="KDN20062.1"/>
    <property type="molecule type" value="Genomic_DNA"/>
</dbReference>
<sequence>MKFFRSEDPVLRPSAVVLWATAGILLAVGLTAGLLVVYRNMDPQRVSTWLDIVRIGLSVGAGTGGLFALWLASRRQRSAEQTLVLQREVSRSTVTDSTERRITDQYSKAIDQLGHEKAAVRLGAIYSLERIAQDHSGHRQTVVDVFCSYLRLPFAVPGGIGEGGEPVKGEYDDADELEVRRTVQSMIWAHLGDPEKRNFKDKFWPGISLDLSRTILVDPIFRHLSVRSLKCEGTVVHGLADFQGIKAAEVSGFGKVKFYGKTTLAGSVFRNGLALISSNFSDELDLSGVSVSRPFSVGHCHFGGKVVLTGNPSGGLMLNNCVFEKDLFLNDGKFDLLFVYKSEFCGRFITDNLYLETVALVVGSTFHTPPDRHDRVVHVANLENSDELLRSMIEQLGADDS</sequence>
<dbReference type="AlphaFoldDB" id="A0A066U2H0"/>
<keyword evidence="3" id="KW-1185">Reference proteome</keyword>
<accession>A0A066U2H0</accession>
<evidence type="ECO:0000256" key="1">
    <source>
        <dbReference type="SAM" id="Phobius"/>
    </source>
</evidence>
<dbReference type="eggNOG" id="COG1357">
    <property type="taxonomic scope" value="Bacteria"/>
</dbReference>
<name>A0A066U2H0_9PSEU</name>
<feature type="transmembrane region" description="Helical" evidence="1">
    <location>
        <begin position="16"/>
        <end position="37"/>
    </location>
</feature>
<organism evidence="2 3">
    <name type="scientific">Amycolatopsis rifamycinica</name>
    <dbReference type="NCBI Taxonomy" id="287986"/>
    <lineage>
        <taxon>Bacteria</taxon>
        <taxon>Bacillati</taxon>
        <taxon>Actinomycetota</taxon>
        <taxon>Actinomycetes</taxon>
        <taxon>Pseudonocardiales</taxon>
        <taxon>Pseudonocardiaceae</taxon>
        <taxon>Amycolatopsis</taxon>
    </lineage>
</organism>
<evidence type="ECO:0000313" key="3">
    <source>
        <dbReference type="Proteomes" id="UP000027345"/>
    </source>
</evidence>
<dbReference type="STRING" id="287986.DV20_23455"/>
<proteinExistence type="predicted"/>
<keyword evidence="1" id="KW-1133">Transmembrane helix</keyword>
<dbReference type="Proteomes" id="UP000027345">
    <property type="component" value="Unassembled WGS sequence"/>
</dbReference>
<keyword evidence="1" id="KW-0472">Membrane</keyword>
<evidence type="ECO:0008006" key="4">
    <source>
        <dbReference type="Google" id="ProtNLM"/>
    </source>
</evidence>
<gene>
    <name evidence="2" type="ORF">DV20_23455</name>
</gene>
<reference evidence="2 3" key="1">
    <citation type="submission" date="2014-05" db="EMBL/GenBank/DDBJ databases">
        <title>Draft genome sequence of Amycolatopsis rifamycinica DSM 46095.</title>
        <authorList>
            <person name="Lal R."/>
            <person name="Saxena A."/>
            <person name="Kumari R."/>
            <person name="Mukherjee U."/>
            <person name="Singh P."/>
            <person name="Sangwan N."/>
            <person name="Mahato N.K."/>
        </authorList>
    </citation>
    <scope>NUCLEOTIDE SEQUENCE [LARGE SCALE GENOMIC DNA]</scope>
    <source>
        <strain evidence="2 3">DSM 46095</strain>
    </source>
</reference>